<dbReference type="Proteomes" id="UP000569018">
    <property type="component" value="Unassembled WGS sequence"/>
</dbReference>
<evidence type="ECO:0000313" key="3">
    <source>
        <dbReference type="EMBL" id="GFP30578.1"/>
    </source>
</evidence>
<evidence type="ECO:0000313" key="7">
    <source>
        <dbReference type="Proteomes" id="UP000588083"/>
    </source>
</evidence>
<sequence>MMKVEFLDVAEAEFTEVIAYYNQQSEGLGYEFAAEVKRTIGRIVQYPEAWAPLSKRTRRCRTNRFPRGIIYQVRSGTILIVAIMHLRQDPQIWKDRVRSL</sequence>
<dbReference type="AlphaFoldDB" id="A0A6V8PEA7"/>
<dbReference type="Proteomes" id="UP000588083">
    <property type="component" value="Unassembled WGS sequence"/>
</dbReference>
<dbReference type="Gene3D" id="3.30.2310.20">
    <property type="entry name" value="RelE-like"/>
    <property type="match status" value="1"/>
</dbReference>
<gene>
    <name evidence="2" type="ORF">HKBW3S09_00098</name>
    <name evidence="3" type="ORF">HKBW3S34_01498</name>
    <name evidence="4" type="ORF">HKBW3S47_01815</name>
</gene>
<comment type="caution">
    <text evidence="3">The sequence shown here is derived from an EMBL/GenBank/DDBJ whole genome shotgun (WGS) entry which is preliminary data.</text>
</comment>
<name>A0A6V8PEA7_9ACTN</name>
<dbReference type="Pfam" id="PF05016">
    <property type="entry name" value="ParE_toxin"/>
    <property type="match status" value="1"/>
</dbReference>
<evidence type="ECO:0000313" key="6">
    <source>
        <dbReference type="Proteomes" id="UP000585609"/>
    </source>
</evidence>
<evidence type="ECO:0000313" key="2">
    <source>
        <dbReference type="EMBL" id="GFP22630.1"/>
    </source>
</evidence>
<dbReference type="Proteomes" id="UP000585609">
    <property type="component" value="Unassembled WGS sequence"/>
</dbReference>
<dbReference type="EMBL" id="BLRW01000006">
    <property type="protein sequence ID" value="GFP22630.1"/>
    <property type="molecule type" value="Genomic_DNA"/>
</dbReference>
<keyword evidence="1" id="KW-1277">Toxin-antitoxin system</keyword>
<accession>A0A6V8PEA7</accession>
<evidence type="ECO:0000256" key="1">
    <source>
        <dbReference type="ARBA" id="ARBA00022649"/>
    </source>
</evidence>
<proteinExistence type="predicted"/>
<reference evidence="5 6" key="1">
    <citation type="journal article" date="2020" name="Front. Microbiol.">
        <title>Single-cell genomics of novel Actinobacteria with the Wood-Ljungdahl pathway discovered in a serpentinizing system.</title>
        <authorList>
            <person name="Merino N."/>
            <person name="Kawai M."/>
            <person name="Boyd E.S."/>
            <person name="Colman D.R."/>
            <person name="McGlynn S.E."/>
            <person name="Nealson K.H."/>
            <person name="Kurokawa K."/>
            <person name="Hongoh Y."/>
        </authorList>
    </citation>
    <scope>NUCLEOTIDE SEQUENCE [LARGE SCALE GENOMIC DNA]</scope>
    <source>
        <strain evidence="2 6">S09_30</strain>
        <strain evidence="3 7">S34</strain>
        <strain evidence="4 5">S47</strain>
    </source>
</reference>
<protein>
    <recommendedName>
        <fullName evidence="8">Toxin ParE1/3/4</fullName>
    </recommendedName>
</protein>
<dbReference type="RefSeq" id="WP_246273391.1">
    <property type="nucleotide sequence ID" value="NZ_BLRZ01000079.1"/>
</dbReference>
<organism evidence="3 7">
    <name type="scientific">Candidatus Hakubella thermalkaliphila</name>
    <dbReference type="NCBI Taxonomy" id="2754717"/>
    <lineage>
        <taxon>Bacteria</taxon>
        <taxon>Bacillati</taxon>
        <taxon>Actinomycetota</taxon>
        <taxon>Actinomycetota incertae sedis</taxon>
        <taxon>Candidatus Hakubellales</taxon>
        <taxon>Candidatus Hakubellaceae</taxon>
        <taxon>Candidatus Hakubella</taxon>
    </lineage>
</organism>
<keyword evidence="7" id="KW-1185">Reference proteome</keyword>
<dbReference type="EMBL" id="BLRZ01000079">
    <property type="protein sequence ID" value="GFP30578.1"/>
    <property type="molecule type" value="Genomic_DNA"/>
</dbReference>
<dbReference type="InterPro" id="IPR007712">
    <property type="entry name" value="RelE/ParE_toxin"/>
</dbReference>
<evidence type="ECO:0000313" key="4">
    <source>
        <dbReference type="EMBL" id="GFP40117.1"/>
    </source>
</evidence>
<evidence type="ECO:0008006" key="8">
    <source>
        <dbReference type="Google" id="ProtNLM"/>
    </source>
</evidence>
<evidence type="ECO:0000313" key="5">
    <source>
        <dbReference type="Proteomes" id="UP000569018"/>
    </source>
</evidence>
<dbReference type="EMBL" id="BLSD01000144">
    <property type="protein sequence ID" value="GFP40117.1"/>
    <property type="molecule type" value="Genomic_DNA"/>
</dbReference>
<dbReference type="InterPro" id="IPR035093">
    <property type="entry name" value="RelE/ParE_toxin_dom_sf"/>
</dbReference>